<dbReference type="AlphaFoldDB" id="A0A364JSB5"/>
<sequence>MKLNLDPLGRNLLGRNPRLLAATAAIKAWVRTAFELNEEAVVSINCQ</sequence>
<accession>A0A364JSB5</accession>
<reference evidence="1 2" key="1">
    <citation type="submission" date="2018-06" db="EMBL/GenBank/DDBJ databases">
        <title>Genomic Encyclopedia of Type Strains, Phase IV (KMG-IV): sequencing the most valuable type-strain genomes for metagenomic binning, comparative biology and taxonomic classification.</title>
        <authorList>
            <person name="Goeker M."/>
        </authorList>
    </citation>
    <scope>NUCLEOTIDE SEQUENCE [LARGE SCALE GENOMIC DNA]</scope>
    <source>
        <strain evidence="1 2">DSM 26720</strain>
    </source>
</reference>
<dbReference type="Proteomes" id="UP000249453">
    <property type="component" value="Unassembled WGS sequence"/>
</dbReference>
<organism evidence="1 2">
    <name type="scientific">Falsochrobactrum ovis</name>
    <dbReference type="NCBI Taxonomy" id="1293442"/>
    <lineage>
        <taxon>Bacteria</taxon>
        <taxon>Pseudomonadati</taxon>
        <taxon>Pseudomonadota</taxon>
        <taxon>Alphaproteobacteria</taxon>
        <taxon>Hyphomicrobiales</taxon>
        <taxon>Brucellaceae</taxon>
        <taxon>Falsochrobactrum</taxon>
    </lineage>
</organism>
<gene>
    <name evidence="1" type="ORF">C7374_11719</name>
</gene>
<name>A0A364JSB5_9HYPH</name>
<proteinExistence type="predicted"/>
<keyword evidence="2" id="KW-1185">Reference proteome</keyword>
<dbReference type="EMBL" id="QLMK01000017">
    <property type="protein sequence ID" value="RAK25944.1"/>
    <property type="molecule type" value="Genomic_DNA"/>
</dbReference>
<protein>
    <submittedName>
        <fullName evidence="1">Uncharacterized protein</fullName>
    </submittedName>
</protein>
<comment type="caution">
    <text evidence="1">The sequence shown here is derived from an EMBL/GenBank/DDBJ whole genome shotgun (WGS) entry which is preliminary data.</text>
</comment>
<evidence type="ECO:0000313" key="2">
    <source>
        <dbReference type="Proteomes" id="UP000249453"/>
    </source>
</evidence>
<evidence type="ECO:0000313" key="1">
    <source>
        <dbReference type="EMBL" id="RAK25944.1"/>
    </source>
</evidence>